<dbReference type="GO" id="GO:0003978">
    <property type="term" value="F:UDP-glucose 4-epimerase activity"/>
    <property type="evidence" value="ECO:0007669"/>
    <property type="project" value="UniProtKB-UniRule"/>
</dbReference>
<name>A0A5C6A023_9BACT</name>
<evidence type="ECO:0000256" key="9">
    <source>
        <dbReference type="ARBA" id="ARBA00023277"/>
    </source>
</evidence>
<evidence type="ECO:0000256" key="6">
    <source>
        <dbReference type="ARBA" id="ARBA00018569"/>
    </source>
</evidence>
<protein>
    <recommendedName>
        <fullName evidence="6 10">UDP-glucose 4-epimerase</fullName>
        <ecNumber evidence="5 10">5.1.3.2</ecNumber>
    </recommendedName>
</protein>
<dbReference type="Gene3D" id="3.40.50.720">
    <property type="entry name" value="NAD(P)-binding Rossmann-like Domain"/>
    <property type="match status" value="1"/>
</dbReference>
<comment type="cofactor">
    <cofactor evidence="2 10">
        <name>NAD(+)</name>
        <dbReference type="ChEBI" id="CHEBI:57540"/>
    </cofactor>
</comment>
<feature type="domain" description="NAD-dependent epimerase/dehydratase" evidence="11">
    <location>
        <begin position="3"/>
        <end position="249"/>
    </location>
</feature>
<dbReference type="OrthoDB" id="258549at2"/>
<keyword evidence="8 10" id="KW-0413">Isomerase</keyword>
<gene>
    <name evidence="12" type="primary">galE</name>
    <name evidence="12" type="ORF">Pla52n_61210</name>
</gene>
<dbReference type="NCBIfam" id="TIGR01179">
    <property type="entry name" value="galE"/>
    <property type="match status" value="1"/>
</dbReference>
<comment type="pathway">
    <text evidence="3 10">Carbohydrate metabolism; galactose metabolism.</text>
</comment>
<reference evidence="12 13" key="1">
    <citation type="submission" date="2019-02" db="EMBL/GenBank/DDBJ databases">
        <title>Deep-cultivation of Planctomycetes and their phenomic and genomic characterization uncovers novel biology.</title>
        <authorList>
            <person name="Wiegand S."/>
            <person name="Jogler M."/>
            <person name="Boedeker C."/>
            <person name="Pinto D."/>
            <person name="Vollmers J."/>
            <person name="Rivas-Marin E."/>
            <person name="Kohn T."/>
            <person name="Peeters S.H."/>
            <person name="Heuer A."/>
            <person name="Rast P."/>
            <person name="Oberbeckmann S."/>
            <person name="Bunk B."/>
            <person name="Jeske O."/>
            <person name="Meyerdierks A."/>
            <person name="Storesund J.E."/>
            <person name="Kallscheuer N."/>
            <person name="Luecker S."/>
            <person name="Lage O.M."/>
            <person name="Pohl T."/>
            <person name="Merkel B.J."/>
            <person name="Hornburger P."/>
            <person name="Mueller R.-W."/>
            <person name="Bruemmer F."/>
            <person name="Labrenz M."/>
            <person name="Spormann A.M."/>
            <person name="Op Den Camp H."/>
            <person name="Overmann J."/>
            <person name="Amann R."/>
            <person name="Jetten M.S.M."/>
            <person name="Mascher T."/>
            <person name="Medema M.H."/>
            <person name="Devos D.P."/>
            <person name="Kaster A.-K."/>
            <person name="Ovreas L."/>
            <person name="Rohde M."/>
            <person name="Galperin M.Y."/>
            <person name="Jogler C."/>
        </authorList>
    </citation>
    <scope>NUCLEOTIDE SEQUENCE [LARGE SCALE GENOMIC DNA]</scope>
    <source>
        <strain evidence="12 13">Pla52n</strain>
    </source>
</reference>
<comment type="similarity">
    <text evidence="4 10">Belongs to the NAD(P)-dependent epimerase/dehydratase family.</text>
</comment>
<dbReference type="RefSeq" id="WP_146523052.1">
    <property type="nucleotide sequence ID" value="NZ_CP151726.1"/>
</dbReference>
<sequence length="328" mass="35825">MNVLVVGGAGYIGSHAVRLLVDAGHDVWVYDNLSRGHRQAVPEGRLIEGELSDRATLVAALRDKQIEAVMHFAAFALVNESVNDPALYYRNNVVAAIDLLDAMREADVKKIVFSSTTATYGEPDVVPIPETTPQKPINPYGFTKLVFEQALADYAAAYGFAYAALRYFNAAGARPDGTIGEDHDPESHIIPIVLQVALGQRDKITIFGDDYATPDGTCVRDYIHVDDLGDAHLRALERLEPGKGLCVNLGTGRGTSVREIVEACRAVTGHPIPETMGQRRAGDPPELIADARLAKQLLGWTPKYTDVRQIVETAWNWHKSHPKGYAKS</sequence>
<evidence type="ECO:0000256" key="7">
    <source>
        <dbReference type="ARBA" id="ARBA00023027"/>
    </source>
</evidence>
<keyword evidence="7 10" id="KW-0520">NAD</keyword>
<dbReference type="SUPFAM" id="SSF51735">
    <property type="entry name" value="NAD(P)-binding Rossmann-fold domains"/>
    <property type="match status" value="1"/>
</dbReference>
<keyword evidence="13" id="KW-1185">Reference proteome</keyword>
<dbReference type="Proteomes" id="UP000320176">
    <property type="component" value="Unassembled WGS sequence"/>
</dbReference>
<accession>A0A5C6A023</accession>
<evidence type="ECO:0000313" key="12">
    <source>
        <dbReference type="EMBL" id="TWT92756.1"/>
    </source>
</evidence>
<dbReference type="EMBL" id="SJPN01000010">
    <property type="protein sequence ID" value="TWT92756.1"/>
    <property type="molecule type" value="Genomic_DNA"/>
</dbReference>
<evidence type="ECO:0000256" key="4">
    <source>
        <dbReference type="ARBA" id="ARBA00007637"/>
    </source>
</evidence>
<dbReference type="PANTHER" id="PTHR43725">
    <property type="entry name" value="UDP-GLUCOSE 4-EPIMERASE"/>
    <property type="match status" value="1"/>
</dbReference>
<dbReference type="Gene3D" id="3.90.25.10">
    <property type="entry name" value="UDP-galactose 4-epimerase, domain 1"/>
    <property type="match status" value="1"/>
</dbReference>
<organism evidence="12 13">
    <name type="scientific">Stieleria varia</name>
    <dbReference type="NCBI Taxonomy" id="2528005"/>
    <lineage>
        <taxon>Bacteria</taxon>
        <taxon>Pseudomonadati</taxon>
        <taxon>Planctomycetota</taxon>
        <taxon>Planctomycetia</taxon>
        <taxon>Pirellulales</taxon>
        <taxon>Pirellulaceae</taxon>
        <taxon>Stieleria</taxon>
    </lineage>
</organism>
<dbReference type="PANTHER" id="PTHR43725:SF53">
    <property type="entry name" value="UDP-ARABINOSE 4-EPIMERASE 1"/>
    <property type="match status" value="1"/>
</dbReference>
<dbReference type="Pfam" id="PF01370">
    <property type="entry name" value="Epimerase"/>
    <property type="match status" value="1"/>
</dbReference>
<dbReference type="InterPro" id="IPR001509">
    <property type="entry name" value="Epimerase_deHydtase"/>
</dbReference>
<evidence type="ECO:0000256" key="8">
    <source>
        <dbReference type="ARBA" id="ARBA00023235"/>
    </source>
</evidence>
<evidence type="ECO:0000256" key="10">
    <source>
        <dbReference type="RuleBase" id="RU366046"/>
    </source>
</evidence>
<evidence type="ECO:0000259" key="11">
    <source>
        <dbReference type="Pfam" id="PF01370"/>
    </source>
</evidence>
<evidence type="ECO:0000256" key="2">
    <source>
        <dbReference type="ARBA" id="ARBA00001911"/>
    </source>
</evidence>
<dbReference type="InterPro" id="IPR036291">
    <property type="entry name" value="NAD(P)-bd_dom_sf"/>
</dbReference>
<keyword evidence="9 10" id="KW-0119">Carbohydrate metabolism</keyword>
<comment type="caution">
    <text evidence="12">The sequence shown here is derived from an EMBL/GenBank/DDBJ whole genome shotgun (WGS) entry which is preliminary data.</text>
</comment>
<dbReference type="EC" id="5.1.3.2" evidence="5 10"/>
<comment type="subunit">
    <text evidence="10">Homodimer.</text>
</comment>
<proteinExistence type="inferred from homology"/>
<dbReference type="AlphaFoldDB" id="A0A5C6A023"/>
<dbReference type="GO" id="GO:0033499">
    <property type="term" value="P:galactose catabolic process via UDP-galactose, Leloir pathway"/>
    <property type="evidence" value="ECO:0007669"/>
    <property type="project" value="TreeGrafter"/>
</dbReference>
<dbReference type="InterPro" id="IPR005886">
    <property type="entry name" value="UDP_G4E"/>
</dbReference>
<evidence type="ECO:0000256" key="3">
    <source>
        <dbReference type="ARBA" id="ARBA00004947"/>
    </source>
</evidence>
<evidence type="ECO:0000256" key="1">
    <source>
        <dbReference type="ARBA" id="ARBA00000083"/>
    </source>
</evidence>
<evidence type="ECO:0000256" key="5">
    <source>
        <dbReference type="ARBA" id="ARBA00013189"/>
    </source>
</evidence>
<evidence type="ECO:0000313" key="13">
    <source>
        <dbReference type="Proteomes" id="UP000320176"/>
    </source>
</evidence>
<dbReference type="CDD" id="cd05247">
    <property type="entry name" value="UDP_G4E_1_SDR_e"/>
    <property type="match status" value="1"/>
</dbReference>
<comment type="catalytic activity">
    <reaction evidence="1 10">
        <text>UDP-alpha-D-glucose = UDP-alpha-D-galactose</text>
        <dbReference type="Rhea" id="RHEA:22168"/>
        <dbReference type="ChEBI" id="CHEBI:58885"/>
        <dbReference type="ChEBI" id="CHEBI:66914"/>
        <dbReference type="EC" id="5.1.3.2"/>
    </reaction>
</comment>
<dbReference type="UniPathway" id="UPA00214"/>